<dbReference type="PANTHER" id="PTHR13847">
    <property type="entry name" value="SARCOSINE DEHYDROGENASE-RELATED"/>
    <property type="match status" value="1"/>
</dbReference>
<proteinExistence type="predicted"/>
<sequence>MKLASYWHDTAAPFAGAAPGPVAGRVDVAVVGGGFTGLSAALALARRGASVAVVEAAHVGAGASGRNGGQCNNGFAQDFAAVEARFGFERAVALYRAFDAAVDTVERLVGEEGIDCAFARTGKLKLAAKPAHAEKLARARDALHRGADPDVAFVPREALAGEIGTERYHGGLVFPKSASLHMGRFVVGLAEAATRAGARIHEGAAVRRLTRIGRTDAHTVETARGTLRADQVLLATGPSRAGPFFRYRRRIVPIGSFIVVTEPLSRARLDALLPTRRMCTTTQNIGHYFRVTPDDRLLFGGRARFALSSATSDAKSGRVLEAGMVETFPALAGTRLDWCWGGIVDMTQDRLPRAGQHEGLYYSMGYSGHGTQMSTHMGQVMAAVMAGDRDANPWSGLDWPAIKGHFGPPWFLPLVGAYYKFQDWRH</sequence>
<keyword evidence="4" id="KW-1185">Reference proteome</keyword>
<evidence type="ECO:0000313" key="4">
    <source>
        <dbReference type="Proteomes" id="UP000289411"/>
    </source>
</evidence>
<dbReference type="AlphaFoldDB" id="A0A4Q2R9T7"/>
<dbReference type="Gene3D" id="3.30.9.10">
    <property type="entry name" value="D-Amino Acid Oxidase, subunit A, domain 2"/>
    <property type="match status" value="1"/>
</dbReference>
<evidence type="ECO:0000313" key="3">
    <source>
        <dbReference type="EMBL" id="RYB02561.1"/>
    </source>
</evidence>
<dbReference type="Proteomes" id="UP000289411">
    <property type="component" value="Unassembled WGS sequence"/>
</dbReference>
<dbReference type="EMBL" id="QYBC01000019">
    <property type="protein sequence ID" value="RYB02561.1"/>
    <property type="molecule type" value="Genomic_DNA"/>
</dbReference>
<comment type="caution">
    <text evidence="3">The sequence shown here is derived from an EMBL/GenBank/DDBJ whole genome shotgun (WGS) entry which is preliminary data.</text>
</comment>
<reference evidence="3 4" key="2">
    <citation type="submission" date="2019-02" db="EMBL/GenBank/DDBJ databases">
        <title>'Lichenibacterium ramalinii' gen. nov. sp. nov., 'Lichenibacterium minor' gen. nov. sp. nov.</title>
        <authorList>
            <person name="Pankratov T."/>
        </authorList>
    </citation>
    <scope>NUCLEOTIDE SEQUENCE [LARGE SCALE GENOMIC DNA]</scope>
    <source>
        <strain evidence="3 4">RmlP001</strain>
    </source>
</reference>
<dbReference type="InterPro" id="IPR006076">
    <property type="entry name" value="FAD-dep_OxRdtase"/>
</dbReference>
<accession>A0A4Q2R9T7</accession>
<dbReference type="GO" id="GO:0005737">
    <property type="term" value="C:cytoplasm"/>
    <property type="evidence" value="ECO:0007669"/>
    <property type="project" value="TreeGrafter"/>
</dbReference>
<evidence type="ECO:0000259" key="2">
    <source>
        <dbReference type="Pfam" id="PF01266"/>
    </source>
</evidence>
<dbReference type="InterPro" id="IPR036188">
    <property type="entry name" value="FAD/NAD-bd_sf"/>
</dbReference>
<organism evidence="3 4">
    <name type="scientific">Lichenibacterium ramalinae</name>
    <dbReference type="NCBI Taxonomy" id="2316527"/>
    <lineage>
        <taxon>Bacteria</taxon>
        <taxon>Pseudomonadati</taxon>
        <taxon>Pseudomonadota</taxon>
        <taxon>Alphaproteobacteria</taxon>
        <taxon>Hyphomicrobiales</taxon>
        <taxon>Lichenihabitantaceae</taxon>
        <taxon>Lichenibacterium</taxon>
    </lineage>
</organism>
<feature type="domain" description="FAD dependent oxidoreductase" evidence="2">
    <location>
        <begin position="27"/>
        <end position="383"/>
    </location>
</feature>
<reference evidence="3 4" key="1">
    <citation type="submission" date="2018-09" db="EMBL/GenBank/DDBJ databases">
        <authorList>
            <person name="Grouzdev D.S."/>
            <person name="Krutkina M.S."/>
        </authorList>
    </citation>
    <scope>NUCLEOTIDE SEQUENCE [LARGE SCALE GENOMIC DNA]</scope>
    <source>
        <strain evidence="3 4">RmlP001</strain>
    </source>
</reference>
<dbReference type="OrthoDB" id="9814969at2"/>
<protein>
    <submittedName>
        <fullName evidence="3">FAD-binding oxidoreductase</fullName>
    </submittedName>
</protein>
<dbReference type="Pfam" id="PF01266">
    <property type="entry name" value="DAO"/>
    <property type="match status" value="1"/>
</dbReference>
<gene>
    <name evidence="3" type="ORF">D3272_20615</name>
</gene>
<dbReference type="GO" id="GO:0016491">
    <property type="term" value="F:oxidoreductase activity"/>
    <property type="evidence" value="ECO:0007669"/>
    <property type="project" value="UniProtKB-KW"/>
</dbReference>
<name>A0A4Q2R9T7_9HYPH</name>
<dbReference type="Gene3D" id="3.50.50.60">
    <property type="entry name" value="FAD/NAD(P)-binding domain"/>
    <property type="match status" value="1"/>
</dbReference>
<dbReference type="SUPFAM" id="SSF51905">
    <property type="entry name" value="FAD/NAD(P)-binding domain"/>
    <property type="match status" value="1"/>
</dbReference>
<keyword evidence="1" id="KW-0560">Oxidoreductase</keyword>
<evidence type="ECO:0000256" key="1">
    <source>
        <dbReference type="ARBA" id="ARBA00023002"/>
    </source>
</evidence>
<dbReference type="PANTHER" id="PTHR13847:SF281">
    <property type="entry name" value="FAD DEPENDENT OXIDOREDUCTASE DOMAIN-CONTAINING PROTEIN"/>
    <property type="match status" value="1"/>
</dbReference>